<sequence length="625" mass="67157">MSYMYHTVVVWNDEQNTPFLESQYSGARNYRKIVITQASEILPYDPNYPVLYLVSTADWPNIASWFSTAGVAYEVRANTPHEIDLTDPANVEVIEGLSGASLSASAVAVTAYDPLSPVAYRAGELVSMAEDTSTNTYGISDSASIGWTSGGPEDWGDNQTHLVGTDLFRIRVDSAGSTQLVHTDISDPINPVTQVISGPDFSLLLNSPDYCMACIGPVVDDQGVYSDREFIVAVSGYNNGSNSGFFAVKCLWAGILGLGSTVEFGKVTKKKTLVLAVAYDSTDDVLHSVYTFDDDFIYNDGNTNPWGGNTLTYSQTMKGYSDIENGNKRVGAFTIRLYQPINGTTRHIITGGYFESTGVIIGNLTYRETATIASKEEISFPIQTWSPGTELNFGSICYQESQDRYHIVFLAEAFPMTMFSYTAGGLVDSPQIDIVDISTSPIDAVAGAVQAIDNEVFLAALDSENNAWLVKIADQNGDHVQAEIASVTGQAPGIAEVVFESMALYPVSEGVVGVSYSDVTTVEALISIIDVSSQLSLVRDKIGVISSNKDSADPSIAGDWRICHQGEVAAIRTDEILDPTTGLNDPVVAGQSIYFDLSTKKPVTAAGPNRPLIGKAVSPSAMLVL</sequence>
<evidence type="ECO:0000313" key="1">
    <source>
        <dbReference type="EMBL" id="GBH22239.1"/>
    </source>
</evidence>
<proteinExistence type="predicted"/>
<dbReference type="EMBL" id="BDQA01000795">
    <property type="protein sequence ID" value="GBH22239.1"/>
    <property type="molecule type" value="Genomic_RNA"/>
</dbReference>
<comment type="caution">
    <text evidence="1">The sequence shown here is derived from an EMBL/GenBank/DDBJ whole genome shotgun (WGS) entry which is preliminary data.</text>
</comment>
<organism evidence="1">
    <name type="scientific">viral metagenome</name>
    <dbReference type="NCBI Taxonomy" id="1070528"/>
    <lineage>
        <taxon>unclassified sequences</taxon>
        <taxon>metagenomes</taxon>
        <taxon>organismal metagenomes</taxon>
    </lineage>
</organism>
<accession>A0A2V0RA94</accession>
<name>A0A2V0RA94_9ZZZZ</name>
<protein>
    <submittedName>
        <fullName evidence="1">Uncharacterized protein</fullName>
    </submittedName>
</protein>
<reference evidence="1" key="1">
    <citation type="submission" date="2017-04" db="EMBL/GenBank/DDBJ databases">
        <title>Unveiling RNA virosphere associated with marine microorganisms.</title>
        <authorList>
            <person name="Urayama S."/>
            <person name="Takaki Y."/>
            <person name="Nishi S."/>
            <person name="Yoshida Y."/>
            <person name="Deguchi S."/>
            <person name="Takai K."/>
            <person name="Nunoura T."/>
        </authorList>
    </citation>
    <scope>NUCLEOTIDE SEQUENCE</scope>
</reference>
<dbReference type="AlphaFoldDB" id="A0A2V0RA94"/>